<reference evidence="4 5" key="1">
    <citation type="submission" date="2023-08" db="EMBL/GenBank/DDBJ databases">
        <title>A Necator americanus chromosomal reference genome.</title>
        <authorList>
            <person name="Ilik V."/>
            <person name="Petrzelkova K.J."/>
            <person name="Pardy F."/>
            <person name="Fuh T."/>
            <person name="Niatou-Singa F.S."/>
            <person name="Gouil Q."/>
            <person name="Baker L."/>
            <person name="Ritchie M.E."/>
            <person name="Jex A.R."/>
            <person name="Gazzola D."/>
            <person name="Li H."/>
            <person name="Toshio Fujiwara R."/>
            <person name="Zhan B."/>
            <person name="Aroian R.V."/>
            <person name="Pafco B."/>
            <person name="Schwarz E.M."/>
        </authorList>
    </citation>
    <scope>NUCLEOTIDE SEQUENCE [LARGE SCALE GENOMIC DNA]</scope>
    <source>
        <strain evidence="4 5">Aroian</strain>
        <tissue evidence="4">Whole animal</tissue>
    </source>
</reference>
<accession>A0ABR1DQM5</accession>
<keyword evidence="2" id="KW-0812">Transmembrane</keyword>
<keyword evidence="2" id="KW-0472">Membrane</keyword>
<evidence type="ECO:0000313" key="5">
    <source>
        <dbReference type="Proteomes" id="UP001303046"/>
    </source>
</evidence>
<evidence type="ECO:0000256" key="2">
    <source>
        <dbReference type="SAM" id="Phobius"/>
    </source>
</evidence>
<organism evidence="4 5">
    <name type="scientific">Necator americanus</name>
    <name type="common">Human hookworm</name>
    <dbReference type="NCBI Taxonomy" id="51031"/>
    <lineage>
        <taxon>Eukaryota</taxon>
        <taxon>Metazoa</taxon>
        <taxon>Ecdysozoa</taxon>
        <taxon>Nematoda</taxon>
        <taxon>Chromadorea</taxon>
        <taxon>Rhabditida</taxon>
        <taxon>Rhabditina</taxon>
        <taxon>Rhabditomorpha</taxon>
        <taxon>Strongyloidea</taxon>
        <taxon>Ancylostomatidae</taxon>
        <taxon>Bunostominae</taxon>
        <taxon>Necator</taxon>
    </lineage>
</organism>
<keyword evidence="5" id="KW-1185">Reference proteome</keyword>
<evidence type="ECO:0000256" key="1">
    <source>
        <dbReference type="PROSITE-ProRule" id="PRU01005"/>
    </source>
</evidence>
<feature type="transmembrane region" description="Helical" evidence="2">
    <location>
        <begin position="116"/>
        <end position="136"/>
    </location>
</feature>
<proteinExistence type="predicted"/>
<dbReference type="InterPro" id="IPR003582">
    <property type="entry name" value="ShKT_dom"/>
</dbReference>
<comment type="caution">
    <text evidence="1">Lacks conserved residue(s) required for the propagation of feature annotation.</text>
</comment>
<dbReference type="Proteomes" id="UP001303046">
    <property type="component" value="Unassembled WGS sequence"/>
</dbReference>
<gene>
    <name evidence="4" type="primary">Necator_chrIV.g16901</name>
    <name evidence="4" type="ORF">RB195_003603</name>
</gene>
<sequence length="205" mass="23664">MFIATPHSEATSAQAPEQLSIMRKQNIILEMIHMLEITKDMASASRKKYEVRRQRDIKQEGFLATSPTVNYLVIYSFESDINFYFYSIYKFPVLFALQTDPLPIATVSIKKHFQTFFSMVQVFTVGILLFLFSLTMGEIDSNATEEVEGNLNEVDVSHPRAIVKRQTFCGTNRNCPHWVNNGFCRSSFYDTTTKMRYCGKECRLC</sequence>
<protein>
    <recommendedName>
        <fullName evidence="3">ShKT domain-containing protein</fullName>
    </recommendedName>
</protein>
<evidence type="ECO:0000313" key="4">
    <source>
        <dbReference type="EMBL" id="KAK6752280.1"/>
    </source>
</evidence>
<evidence type="ECO:0000259" key="3">
    <source>
        <dbReference type="PROSITE" id="PS51670"/>
    </source>
</evidence>
<dbReference type="EMBL" id="JAVFWL010000004">
    <property type="protein sequence ID" value="KAK6752280.1"/>
    <property type="molecule type" value="Genomic_DNA"/>
</dbReference>
<name>A0ABR1DQM5_NECAM</name>
<dbReference type="PROSITE" id="PS51670">
    <property type="entry name" value="SHKT"/>
    <property type="match status" value="1"/>
</dbReference>
<keyword evidence="2" id="KW-1133">Transmembrane helix</keyword>
<feature type="domain" description="ShKT" evidence="3">
    <location>
        <begin position="169"/>
        <end position="205"/>
    </location>
</feature>
<comment type="caution">
    <text evidence="4">The sequence shown here is derived from an EMBL/GenBank/DDBJ whole genome shotgun (WGS) entry which is preliminary data.</text>
</comment>